<protein>
    <recommendedName>
        <fullName evidence="1">F-box domain-containing protein</fullName>
    </recommendedName>
</protein>
<dbReference type="Proteomes" id="UP000799302">
    <property type="component" value="Unassembled WGS sequence"/>
</dbReference>
<dbReference type="EMBL" id="MU004234">
    <property type="protein sequence ID" value="KAF2669965.1"/>
    <property type="molecule type" value="Genomic_DNA"/>
</dbReference>
<dbReference type="InterPro" id="IPR001810">
    <property type="entry name" value="F-box_dom"/>
</dbReference>
<reference evidence="2" key="1">
    <citation type="journal article" date="2020" name="Stud. Mycol.">
        <title>101 Dothideomycetes genomes: a test case for predicting lifestyles and emergence of pathogens.</title>
        <authorList>
            <person name="Haridas S."/>
            <person name="Albert R."/>
            <person name="Binder M."/>
            <person name="Bloem J."/>
            <person name="Labutti K."/>
            <person name="Salamov A."/>
            <person name="Andreopoulos B."/>
            <person name="Baker S."/>
            <person name="Barry K."/>
            <person name="Bills G."/>
            <person name="Bluhm B."/>
            <person name="Cannon C."/>
            <person name="Castanera R."/>
            <person name="Culley D."/>
            <person name="Daum C."/>
            <person name="Ezra D."/>
            <person name="Gonzalez J."/>
            <person name="Henrissat B."/>
            <person name="Kuo A."/>
            <person name="Liang C."/>
            <person name="Lipzen A."/>
            <person name="Lutzoni F."/>
            <person name="Magnuson J."/>
            <person name="Mondo S."/>
            <person name="Nolan M."/>
            <person name="Ohm R."/>
            <person name="Pangilinan J."/>
            <person name="Park H.-J."/>
            <person name="Ramirez L."/>
            <person name="Alfaro M."/>
            <person name="Sun H."/>
            <person name="Tritt A."/>
            <person name="Yoshinaga Y."/>
            <person name="Zwiers L.-H."/>
            <person name="Turgeon B."/>
            <person name="Goodwin S."/>
            <person name="Spatafora J."/>
            <person name="Crous P."/>
            <person name="Grigoriev I."/>
        </authorList>
    </citation>
    <scope>NUCLEOTIDE SEQUENCE</scope>
    <source>
        <strain evidence="2">CBS 115976</strain>
    </source>
</reference>
<feature type="domain" description="F-box" evidence="1">
    <location>
        <begin position="56"/>
        <end position="86"/>
    </location>
</feature>
<proteinExistence type="predicted"/>
<dbReference type="InterPro" id="IPR036047">
    <property type="entry name" value="F-box-like_dom_sf"/>
</dbReference>
<name>A0A6A6UCJ0_9PEZI</name>
<dbReference type="SUPFAM" id="SSF81383">
    <property type="entry name" value="F-box domain"/>
    <property type="match status" value="1"/>
</dbReference>
<evidence type="ECO:0000313" key="3">
    <source>
        <dbReference type="Proteomes" id="UP000799302"/>
    </source>
</evidence>
<evidence type="ECO:0000313" key="2">
    <source>
        <dbReference type="EMBL" id="KAF2669965.1"/>
    </source>
</evidence>
<dbReference type="OrthoDB" id="3940621at2759"/>
<organism evidence="2 3">
    <name type="scientific">Microthyrium microscopicum</name>
    <dbReference type="NCBI Taxonomy" id="703497"/>
    <lineage>
        <taxon>Eukaryota</taxon>
        <taxon>Fungi</taxon>
        <taxon>Dikarya</taxon>
        <taxon>Ascomycota</taxon>
        <taxon>Pezizomycotina</taxon>
        <taxon>Dothideomycetes</taxon>
        <taxon>Dothideomycetes incertae sedis</taxon>
        <taxon>Microthyriales</taxon>
        <taxon>Microthyriaceae</taxon>
        <taxon>Microthyrium</taxon>
    </lineage>
</organism>
<dbReference type="CDD" id="cd09917">
    <property type="entry name" value="F-box_SF"/>
    <property type="match status" value="1"/>
</dbReference>
<evidence type="ECO:0000259" key="1">
    <source>
        <dbReference type="Pfam" id="PF00646"/>
    </source>
</evidence>
<accession>A0A6A6UCJ0</accession>
<dbReference type="AlphaFoldDB" id="A0A6A6UCJ0"/>
<keyword evidence="3" id="KW-1185">Reference proteome</keyword>
<gene>
    <name evidence="2" type="ORF">BT63DRAFT_412746</name>
</gene>
<dbReference type="Pfam" id="PF00646">
    <property type="entry name" value="F-box"/>
    <property type="match status" value="1"/>
</dbReference>
<sequence length="320" mass="36199">MTDFKMTELELKQQALTKTSCCVDQQLCNVHRSVQAPNLPNSENNYKFSESPKHHLLNLPTEIRLLICENLPLASSCALAFTCKQLAYELAPEFWQSLKIAPPEKDDFLKLLQKELPETFVCSGPTGHHILHNAPQDLQPFRGITFDNFFQCSAALVADARANKLCHKYFRCGTDLSLQTKNAQFSGTVSYEIVQINDLQFLRRKYWLPVLPARQVQDMFVAPAPSDGFNDPVGIQLCQHNTLKCLLQRFSRPPRRACRTLARWTGSTTHVAGLLARFPLRLEHMYHCSTCVGVSAVVRDMEEVGDTHTSCEITTPLSYL</sequence>